<evidence type="ECO:0000259" key="1">
    <source>
        <dbReference type="Pfam" id="PF00501"/>
    </source>
</evidence>
<dbReference type="SUPFAM" id="SSF56801">
    <property type="entry name" value="Acetyl-CoA synthetase-like"/>
    <property type="match status" value="1"/>
</dbReference>
<evidence type="ECO:0000313" key="3">
    <source>
        <dbReference type="EMBL" id="PWI71798.1"/>
    </source>
</evidence>
<reference evidence="2" key="3">
    <citation type="submission" date="2023-11" db="EMBL/GenBank/DDBJ databases">
        <authorList>
            <person name="Beijen E."/>
            <person name="Ohm R.A."/>
        </authorList>
    </citation>
    <scope>NUCLEOTIDE SEQUENCE</scope>
    <source>
        <strain evidence="2">CBS 150709</strain>
    </source>
</reference>
<dbReference type="Proteomes" id="UP001287286">
    <property type="component" value="Unassembled WGS sequence"/>
</dbReference>
<dbReference type="AlphaFoldDB" id="A0A2U3EBB5"/>
<dbReference type="Gene3D" id="3.40.50.12780">
    <property type="entry name" value="N-terminal domain of ligase-like"/>
    <property type="match status" value="1"/>
</dbReference>
<sequence length="755" mass="84262">MSDGSLWFSPEKVCRLKTPKFAGPPPAIFGTTLLHPVVLRDRPLSRHMRETISKIRLYQCNWTGSTDSMAEMEKLVPTVQSYEAPKPIWEPCAPPEAIPMNQYRKHINEKFNVNLKNSQELQKWSITSPQEFWTDLWSYVGIVPELAPSTTRAYDPAIPIDKIPPFFEGSVINYAENVLNQPQLQGNAPALIGLREGQGLEGERWSWAELREHVRLIRSALKRSGIKEGDRVAALISTSVWSVAIFLATASLGAIYTSIASDLGADGCISRLQLVGASVLFADSHVTYKGRQRDSVAKISSILSQLRTKPKVVLIPLHDNTSNEYTTMSKFCSLSHPSDGLEFKRLPFSFPLYILYSSGTSGPPKCLVHQHGVILQHKKVSKLHNSLKAGEVVFQYSSPSWVLWNIMVGHLSVGTTLVLYDGSPTFPAPAHMLEIVQRHRVAYWGVSPRYLQQLESSGVVPREKFSIPALRMVQTGGSHLAAAQYHWFYEAFPRTIHLTSVTGGTDIATSWIGTDPAGPLYPGELQLPMLGHDIDVAHPVTGESVKHLGHAGEMICRQPFPSMPVYMWGDEGNKRYIASYFERFDYPCWAQHDWASFNPVTGGSQIHGRSDGVLNPQGIRFGSSEIYSITEAHPFTDIIDTTLCVGRRRDGIDNDESVFLFVIMRQGFQFDGTLETSLREAIRAGLSARHVPRFIIPVLEIPVTVNGKKVETLIKQTISTGKIPQRISSTVANPRCLESFRRYYVLEEGSVRARL</sequence>
<evidence type="ECO:0000313" key="5">
    <source>
        <dbReference type="Proteomes" id="UP001287286"/>
    </source>
</evidence>
<gene>
    <name evidence="3" type="ORF">PCL_11892</name>
    <name evidence="2" type="ORF">Purlil1_6278</name>
</gene>
<dbReference type="Proteomes" id="UP000245956">
    <property type="component" value="Unassembled WGS sequence"/>
</dbReference>
<dbReference type="Gene3D" id="3.30.300.30">
    <property type="match status" value="1"/>
</dbReference>
<dbReference type="Pfam" id="PF00501">
    <property type="entry name" value="AMP-binding"/>
    <property type="match status" value="1"/>
</dbReference>
<name>A0A2U3EBB5_PURLI</name>
<dbReference type="PROSITE" id="PS00455">
    <property type="entry name" value="AMP_BINDING"/>
    <property type="match status" value="1"/>
</dbReference>
<feature type="domain" description="AMP-dependent synthetase/ligase" evidence="1">
    <location>
        <begin position="183"/>
        <end position="560"/>
    </location>
</feature>
<dbReference type="InterPro" id="IPR000873">
    <property type="entry name" value="AMP-dep_synth/lig_dom"/>
</dbReference>
<evidence type="ECO:0000313" key="4">
    <source>
        <dbReference type="Proteomes" id="UP000245956"/>
    </source>
</evidence>
<keyword evidence="5" id="KW-1185">Reference proteome</keyword>
<evidence type="ECO:0000313" key="2">
    <source>
        <dbReference type="EMBL" id="KAK4089289.1"/>
    </source>
</evidence>
<dbReference type="InterPro" id="IPR042099">
    <property type="entry name" value="ANL_N_sf"/>
</dbReference>
<proteinExistence type="predicted"/>
<reference evidence="3" key="1">
    <citation type="submission" date="2015-05" db="EMBL/GenBank/DDBJ databases">
        <authorList>
            <person name="Wang D.B."/>
            <person name="Wang M."/>
        </authorList>
    </citation>
    <scope>NUCLEOTIDE SEQUENCE</scope>
    <source>
        <strain evidence="3">36-1</strain>
    </source>
</reference>
<dbReference type="PANTHER" id="PTHR42921">
    <property type="entry name" value="ACETOACETYL-COA SYNTHETASE"/>
    <property type="match status" value="1"/>
</dbReference>
<accession>A0A2U3EBB5</accession>
<dbReference type="PANTHER" id="PTHR42921:SF4">
    <property type="entry name" value="ACETOACETYL-COA SYNTHASE (AFU_ORTHOLOGUE AFUA_8G04770)"/>
    <property type="match status" value="1"/>
</dbReference>
<protein>
    <recommendedName>
        <fullName evidence="1">AMP-dependent synthetase/ligase domain-containing protein</fullName>
    </recommendedName>
</protein>
<comment type="caution">
    <text evidence="3">The sequence shown here is derived from an EMBL/GenBank/DDBJ whole genome shotgun (WGS) entry which is preliminary data.</text>
</comment>
<dbReference type="InterPro" id="IPR005914">
    <property type="entry name" value="Acac_CoA_synth"/>
</dbReference>
<dbReference type="NCBIfam" id="TIGR01217">
    <property type="entry name" value="ac_ac_CoA_syn"/>
    <property type="match status" value="1"/>
</dbReference>
<organism evidence="3 4">
    <name type="scientific">Purpureocillium lilacinum</name>
    <name type="common">Paecilomyces lilacinus</name>
    <dbReference type="NCBI Taxonomy" id="33203"/>
    <lineage>
        <taxon>Eukaryota</taxon>
        <taxon>Fungi</taxon>
        <taxon>Dikarya</taxon>
        <taxon>Ascomycota</taxon>
        <taxon>Pezizomycotina</taxon>
        <taxon>Sordariomycetes</taxon>
        <taxon>Hypocreomycetidae</taxon>
        <taxon>Hypocreales</taxon>
        <taxon>Ophiocordycipitaceae</taxon>
        <taxon>Purpureocillium</taxon>
    </lineage>
</organism>
<dbReference type="GO" id="GO:0030729">
    <property type="term" value="F:acetoacetate-CoA ligase activity"/>
    <property type="evidence" value="ECO:0007669"/>
    <property type="project" value="InterPro"/>
</dbReference>
<reference evidence="2 5" key="4">
    <citation type="journal article" date="2024" name="Microbiol. Resour. Announc.">
        <title>Genome annotations for the ascomycete fungi Trichoderma harzianum, Trichoderma aggressivum, and Purpureocillium lilacinum.</title>
        <authorList>
            <person name="Beijen E.P.W."/>
            <person name="Ohm R.A."/>
        </authorList>
    </citation>
    <scope>NUCLEOTIDE SEQUENCE [LARGE SCALE GENOMIC DNA]</scope>
    <source>
        <strain evidence="2 5">CBS 150709</strain>
    </source>
</reference>
<dbReference type="InterPro" id="IPR045851">
    <property type="entry name" value="AMP-bd_C_sf"/>
</dbReference>
<reference evidence="3 4" key="2">
    <citation type="journal article" date="2016" name="Front. Microbiol.">
        <title>Genome and transcriptome sequences reveal the specific parasitism of the nematophagous Purpureocillium lilacinum 36-1.</title>
        <authorList>
            <person name="Xie J."/>
            <person name="Li S."/>
            <person name="Mo C."/>
            <person name="Xiao X."/>
            <person name="Peng D."/>
            <person name="Wang G."/>
            <person name="Xiao Y."/>
        </authorList>
    </citation>
    <scope>NUCLEOTIDE SEQUENCE [LARGE SCALE GENOMIC DNA]</scope>
    <source>
        <strain evidence="3 4">36-1</strain>
    </source>
</reference>
<dbReference type="InterPro" id="IPR020845">
    <property type="entry name" value="AMP-binding_CS"/>
</dbReference>
<dbReference type="EMBL" id="JAWRVI010000020">
    <property type="protein sequence ID" value="KAK4089289.1"/>
    <property type="molecule type" value="Genomic_DNA"/>
</dbReference>
<dbReference type="GO" id="GO:0006629">
    <property type="term" value="P:lipid metabolic process"/>
    <property type="evidence" value="ECO:0007669"/>
    <property type="project" value="InterPro"/>
</dbReference>
<dbReference type="EMBL" id="LCWV01000007">
    <property type="protein sequence ID" value="PWI71798.1"/>
    <property type="molecule type" value="Genomic_DNA"/>
</dbReference>